<protein>
    <submittedName>
        <fullName evidence="2">Uncharacterized protein</fullName>
    </submittedName>
</protein>
<feature type="compositionally biased region" description="Polar residues" evidence="1">
    <location>
        <begin position="16"/>
        <end position="25"/>
    </location>
</feature>
<keyword evidence="3" id="KW-1185">Reference proteome</keyword>
<dbReference type="EMBL" id="AHKC01010814">
    <property type="protein sequence ID" value="EKF31422.1"/>
    <property type="molecule type" value="Genomic_DNA"/>
</dbReference>
<reference evidence="2 3" key="1">
    <citation type="journal article" date="2012" name="BMC Genomics">
        <title>Comparative genomic analysis of human infective Trypanosoma cruzi lineages with the bat-restricted subspecies T. cruzi marinkellei.</title>
        <authorList>
            <person name="Franzen O."/>
            <person name="Talavera-Lopez C."/>
            <person name="Ochaya S."/>
            <person name="Butler C.E."/>
            <person name="Messenger L.A."/>
            <person name="Lewis M.D."/>
            <person name="Llewellyn M.S."/>
            <person name="Marinkelle C.J."/>
            <person name="Tyler K.M."/>
            <person name="Miles M.A."/>
            <person name="Andersson B."/>
        </authorList>
    </citation>
    <scope>NUCLEOTIDE SEQUENCE [LARGE SCALE GENOMIC DNA]</scope>
    <source>
        <strain evidence="2 3">B7</strain>
    </source>
</reference>
<feature type="region of interest" description="Disordered" evidence="1">
    <location>
        <begin position="141"/>
        <end position="186"/>
    </location>
</feature>
<gene>
    <name evidence="2" type="ORF">MOQ_004744</name>
</gene>
<evidence type="ECO:0000256" key="1">
    <source>
        <dbReference type="SAM" id="MobiDB-lite"/>
    </source>
</evidence>
<proteinExistence type="predicted"/>
<name>K2NR60_TRYCR</name>
<feature type="compositionally biased region" description="Acidic residues" evidence="1">
    <location>
        <begin position="150"/>
        <end position="174"/>
    </location>
</feature>
<dbReference type="AlphaFoldDB" id="K2NR60"/>
<dbReference type="Proteomes" id="UP000007350">
    <property type="component" value="Unassembled WGS sequence"/>
</dbReference>
<feature type="compositionally biased region" description="Acidic residues" evidence="1">
    <location>
        <begin position="66"/>
        <end position="84"/>
    </location>
</feature>
<evidence type="ECO:0000313" key="3">
    <source>
        <dbReference type="Proteomes" id="UP000007350"/>
    </source>
</evidence>
<accession>K2NR60</accession>
<evidence type="ECO:0000313" key="2">
    <source>
        <dbReference type="EMBL" id="EKF31422.1"/>
    </source>
</evidence>
<organism evidence="2 3">
    <name type="scientific">Trypanosoma cruzi marinkellei</name>
    <dbReference type="NCBI Taxonomy" id="85056"/>
    <lineage>
        <taxon>Eukaryota</taxon>
        <taxon>Discoba</taxon>
        <taxon>Euglenozoa</taxon>
        <taxon>Kinetoplastea</taxon>
        <taxon>Metakinetoplastina</taxon>
        <taxon>Trypanosomatida</taxon>
        <taxon>Trypanosomatidae</taxon>
        <taxon>Trypanosoma</taxon>
        <taxon>Schizotrypanum</taxon>
    </lineage>
</organism>
<comment type="caution">
    <text evidence="2">The sequence shown here is derived from an EMBL/GenBank/DDBJ whole genome shotgun (WGS) entry which is preliminary data.</text>
</comment>
<sequence>MDFDDPSSSEEGSGRGTNSVTSSNEPPSPAVATQVISMPSYPRRETATPPMAVGKRNGREVQSFVFDDDNNDSGDDDEQNDGDDSDKKETMRRGVERASYDFCGGHLHHQLVESAEDVVRPLARHGCDALRSMGRLGDQLTEATDTHELVEDEEGSVVGEETEEEEEEEEEEEQQQQQMSKDMVESDDKEMLYVEDNREWDSVLRTMSLVDVTLLSHFHVGSNISGEENEMSMEGSVFVTETMVKTISLFYKKPEKKRAVRRRKSFKWRLIRCIVWHYTCDPCSKSSRKQG</sequence>
<feature type="region of interest" description="Disordered" evidence="1">
    <location>
        <begin position="1"/>
        <end position="93"/>
    </location>
</feature>